<dbReference type="Gene3D" id="1.10.238.10">
    <property type="entry name" value="EF-hand"/>
    <property type="match status" value="1"/>
</dbReference>
<evidence type="ECO:0000259" key="5">
    <source>
        <dbReference type="PROSITE" id="PS50222"/>
    </source>
</evidence>
<sequence length="186" mass="21150">MEEVRATAMTYYANMSIGQKQAVQNFYKSLDANGDGKVTSQEYLDALRKAGLNQTSLPSNLFQVLDENNDGTLDLEECVTFYYMITGQRLVSCDGCGSYMLGLHFLCVECYRVSKEKTFDLCGSCYRNKNFNHAHSYFLDNFALLRTQLPAVLIRTYVAYIREKLIHGGAVNKFFTAPHNVARPFR</sequence>
<comment type="caution">
    <text evidence="6">The sequence shown here is derived from an EMBL/GenBank/DDBJ whole genome shotgun (WGS) entry which is preliminary data.</text>
</comment>
<gene>
    <name evidence="6" type="ORF">RHGRI_011878</name>
</gene>
<keyword evidence="1" id="KW-0479">Metal-binding</keyword>
<dbReference type="GO" id="GO:0005509">
    <property type="term" value="F:calcium ion binding"/>
    <property type="evidence" value="ECO:0007669"/>
    <property type="project" value="InterPro"/>
</dbReference>
<dbReference type="PROSITE" id="PS50222">
    <property type="entry name" value="EF_HAND_2"/>
    <property type="match status" value="2"/>
</dbReference>
<evidence type="ECO:0000256" key="4">
    <source>
        <dbReference type="ARBA" id="ARBA00022837"/>
    </source>
</evidence>
<dbReference type="SUPFAM" id="SSF47473">
    <property type="entry name" value="EF-hand"/>
    <property type="match status" value="1"/>
</dbReference>
<keyword evidence="7" id="KW-1185">Reference proteome</keyword>
<dbReference type="Gene3D" id="3.30.60.90">
    <property type="match status" value="1"/>
</dbReference>
<dbReference type="AlphaFoldDB" id="A0AAV6KQ14"/>
<evidence type="ECO:0000256" key="2">
    <source>
        <dbReference type="ARBA" id="ARBA00022771"/>
    </source>
</evidence>
<dbReference type="InterPro" id="IPR043145">
    <property type="entry name" value="Znf_ZZ_sf"/>
</dbReference>
<dbReference type="Pfam" id="PF13202">
    <property type="entry name" value="EF-hand_5"/>
    <property type="match status" value="2"/>
</dbReference>
<organism evidence="6 7">
    <name type="scientific">Rhododendron griersonianum</name>
    <dbReference type="NCBI Taxonomy" id="479676"/>
    <lineage>
        <taxon>Eukaryota</taxon>
        <taxon>Viridiplantae</taxon>
        <taxon>Streptophyta</taxon>
        <taxon>Embryophyta</taxon>
        <taxon>Tracheophyta</taxon>
        <taxon>Spermatophyta</taxon>
        <taxon>Magnoliopsida</taxon>
        <taxon>eudicotyledons</taxon>
        <taxon>Gunneridae</taxon>
        <taxon>Pentapetalae</taxon>
        <taxon>asterids</taxon>
        <taxon>Ericales</taxon>
        <taxon>Ericaceae</taxon>
        <taxon>Ericoideae</taxon>
        <taxon>Rhodoreae</taxon>
        <taxon>Rhododendron</taxon>
    </lineage>
</organism>
<keyword evidence="2" id="KW-0863">Zinc-finger</keyword>
<dbReference type="InterPro" id="IPR018247">
    <property type="entry name" value="EF_Hand_1_Ca_BS"/>
</dbReference>
<feature type="domain" description="EF-hand" evidence="5">
    <location>
        <begin position="18"/>
        <end position="53"/>
    </location>
</feature>
<dbReference type="Proteomes" id="UP000823749">
    <property type="component" value="Chromosome 4"/>
</dbReference>
<proteinExistence type="predicted"/>
<dbReference type="EMBL" id="JACTNZ010000004">
    <property type="protein sequence ID" value="KAG5554148.1"/>
    <property type="molecule type" value="Genomic_DNA"/>
</dbReference>
<feature type="domain" description="EF-hand" evidence="5">
    <location>
        <begin position="60"/>
        <end position="88"/>
    </location>
</feature>
<evidence type="ECO:0000256" key="1">
    <source>
        <dbReference type="ARBA" id="ARBA00022723"/>
    </source>
</evidence>
<evidence type="ECO:0000256" key="3">
    <source>
        <dbReference type="ARBA" id="ARBA00022833"/>
    </source>
</evidence>
<evidence type="ECO:0000313" key="6">
    <source>
        <dbReference type="EMBL" id="KAG5554148.1"/>
    </source>
</evidence>
<dbReference type="GO" id="GO:0008270">
    <property type="term" value="F:zinc ion binding"/>
    <property type="evidence" value="ECO:0007669"/>
    <property type="project" value="UniProtKB-KW"/>
</dbReference>
<accession>A0AAV6KQ14</accession>
<keyword evidence="3" id="KW-0862">Zinc</keyword>
<keyword evidence="4" id="KW-0106">Calcium</keyword>
<dbReference type="CDD" id="cd00051">
    <property type="entry name" value="EFh"/>
    <property type="match status" value="1"/>
</dbReference>
<dbReference type="PROSITE" id="PS00018">
    <property type="entry name" value="EF_HAND_1"/>
    <property type="match status" value="1"/>
</dbReference>
<dbReference type="SMART" id="SM00054">
    <property type="entry name" value="EFh"/>
    <property type="match status" value="2"/>
</dbReference>
<dbReference type="SUPFAM" id="SSF57850">
    <property type="entry name" value="RING/U-box"/>
    <property type="match status" value="1"/>
</dbReference>
<evidence type="ECO:0000313" key="7">
    <source>
        <dbReference type="Proteomes" id="UP000823749"/>
    </source>
</evidence>
<dbReference type="InterPro" id="IPR002048">
    <property type="entry name" value="EF_hand_dom"/>
</dbReference>
<protein>
    <recommendedName>
        <fullName evidence="5">EF-hand domain-containing protein</fullName>
    </recommendedName>
</protein>
<name>A0AAV6KQ14_9ERIC</name>
<dbReference type="InterPro" id="IPR011992">
    <property type="entry name" value="EF-hand-dom_pair"/>
</dbReference>
<reference evidence="6" key="1">
    <citation type="submission" date="2020-08" db="EMBL/GenBank/DDBJ databases">
        <title>Plant Genome Project.</title>
        <authorList>
            <person name="Zhang R.-G."/>
        </authorList>
    </citation>
    <scope>NUCLEOTIDE SEQUENCE</scope>
    <source>
        <strain evidence="6">WSP0</strain>
        <tissue evidence="6">Leaf</tissue>
    </source>
</reference>